<protein>
    <submittedName>
        <fullName evidence="2">Uncharacterized protein</fullName>
    </submittedName>
</protein>
<sequence>MSLLSKSKKKDSSKSKESKALAKKVARSRSKSRSVVKGSNKTKNIKGIMDKITFKIKKTPPCEDSDVIQTKTDDLEKVEKEPEVIQLVTETERKTEIGDNTNTVNGINTTHEEEDNAATVDDTNIVIANSMTVAETRENIIHDTNTPDENSYTTAMGSTEGSPHVTNSFTKDIQTHTFMILEHEMVGPGKYMLQEGAIIDDEEPEVPQDNEDTQEGVTGTAKG</sequence>
<dbReference type="EMBL" id="HBUF01652974">
    <property type="protein sequence ID" value="CAG6787273.1"/>
    <property type="molecule type" value="Transcribed_RNA"/>
</dbReference>
<feature type="region of interest" description="Disordered" evidence="1">
    <location>
        <begin position="1"/>
        <end position="42"/>
    </location>
</feature>
<dbReference type="AlphaFoldDB" id="A0A8D9FDX9"/>
<feature type="region of interest" description="Disordered" evidence="1">
    <location>
        <begin position="143"/>
        <end position="163"/>
    </location>
</feature>
<name>A0A8D9FDX9_9HEMI</name>
<evidence type="ECO:0000256" key="1">
    <source>
        <dbReference type="SAM" id="MobiDB-lite"/>
    </source>
</evidence>
<evidence type="ECO:0000313" key="2">
    <source>
        <dbReference type="EMBL" id="CAG6787273.1"/>
    </source>
</evidence>
<feature type="compositionally biased region" description="Basic and acidic residues" evidence="1">
    <location>
        <begin position="10"/>
        <end position="20"/>
    </location>
</feature>
<feature type="compositionally biased region" description="Basic residues" evidence="1">
    <location>
        <begin position="21"/>
        <end position="34"/>
    </location>
</feature>
<feature type="compositionally biased region" description="Acidic residues" evidence="1">
    <location>
        <begin position="200"/>
        <end position="214"/>
    </location>
</feature>
<feature type="region of interest" description="Disordered" evidence="1">
    <location>
        <begin position="200"/>
        <end position="223"/>
    </location>
</feature>
<proteinExistence type="predicted"/>
<organism evidence="2">
    <name type="scientific">Cacopsylla melanoneura</name>
    <dbReference type="NCBI Taxonomy" id="428564"/>
    <lineage>
        <taxon>Eukaryota</taxon>
        <taxon>Metazoa</taxon>
        <taxon>Ecdysozoa</taxon>
        <taxon>Arthropoda</taxon>
        <taxon>Hexapoda</taxon>
        <taxon>Insecta</taxon>
        <taxon>Pterygota</taxon>
        <taxon>Neoptera</taxon>
        <taxon>Paraneoptera</taxon>
        <taxon>Hemiptera</taxon>
        <taxon>Sternorrhyncha</taxon>
        <taxon>Psylloidea</taxon>
        <taxon>Psyllidae</taxon>
        <taxon>Psyllinae</taxon>
        <taxon>Cacopsylla</taxon>
    </lineage>
</organism>
<reference evidence="2" key="1">
    <citation type="submission" date="2021-05" db="EMBL/GenBank/DDBJ databases">
        <authorList>
            <person name="Alioto T."/>
            <person name="Alioto T."/>
            <person name="Gomez Garrido J."/>
        </authorList>
    </citation>
    <scope>NUCLEOTIDE SEQUENCE</scope>
</reference>
<accession>A0A8D9FDX9</accession>